<gene>
    <name evidence="1" type="ORF">LCGC14_0645360</name>
</gene>
<evidence type="ECO:0008006" key="2">
    <source>
        <dbReference type="Google" id="ProtNLM"/>
    </source>
</evidence>
<sequence>MTTTRTVAFYNLELKDIVVRPIRGDDGFILAPWGRSIHVTFTPDAAEELVHNLTTLIERRKKCLAESEGDEDERISCTCQG</sequence>
<dbReference type="EMBL" id="LAZR01001179">
    <property type="protein sequence ID" value="KKN49195.1"/>
    <property type="molecule type" value="Genomic_DNA"/>
</dbReference>
<comment type="caution">
    <text evidence="1">The sequence shown here is derived from an EMBL/GenBank/DDBJ whole genome shotgun (WGS) entry which is preliminary data.</text>
</comment>
<evidence type="ECO:0000313" key="1">
    <source>
        <dbReference type="EMBL" id="KKN49195.1"/>
    </source>
</evidence>
<protein>
    <recommendedName>
        <fullName evidence="2">DUF3467 domain-containing protein</fullName>
    </recommendedName>
</protein>
<dbReference type="AlphaFoldDB" id="A0A0F9QXY4"/>
<proteinExistence type="predicted"/>
<name>A0A0F9QXY4_9ZZZZ</name>
<reference evidence="1" key="1">
    <citation type="journal article" date="2015" name="Nature">
        <title>Complex archaea that bridge the gap between prokaryotes and eukaryotes.</title>
        <authorList>
            <person name="Spang A."/>
            <person name="Saw J.H."/>
            <person name="Jorgensen S.L."/>
            <person name="Zaremba-Niedzwiedzka K."/>
            <person name="Martijn J."/>
            <person name="Lind A.E."/>
            <person name="van Eijk R."/>
            <person name="Schleper C."/>
            <person name="Guy L."/>
            <person name="Ettema T.J."/>
        </authorList>
    </citation>
    <scope>NUCLEOTIDE SEQUENCE</scope>
</reference>
<accession>A0A0F9QXY4</accession>
<organism evidence="1">
    <name type="scientific">marine sediment metagenome</name>
    <dbReference type="NCBI Taxonomy" id="412755"/>
    <lineage>
        <taxon>unclassified sequences</taxon>
        <taxon>metagenomes</taxon>
        <taxon>ecological metagenomes</taxon>
    </lineage>
</organism>